<evidence type="ECO:0000313" key="2">
    <source>
        <dbReference type="Proteomes" id="UP000178636"/>
    </source>
</evidence>
<accession>A0A1G2DAL7</accession>
<dbReference type="STRING" id="1798664.A3C93_03100"/>
<sequence>MADLKRKLPMKSVRIEPKGGQTFAVDIVCVCGKNCLKNVLTGERSFRHPATIGESRPRSTIFLMCDCGLTYSIVAQGSHFHVNSCARGENHEVRVRTMTEAEVRAELKERFGAVPLDHALAAVVLGGAEIMPIEEARETLAILAKSQDELPALIDMLRNNQSERTSEPSKK</sequence>
<dbReference type="Proteomes" id="UP000178636">
    <property type="component" value="Unassembled WGS sequence"/>
</dbReference>
<dbReference type="AlphaFoldDB" id="A0A1G2DAL7"/>
<evidence type="ECO:0000313" key="1">
    <source>
        <dbReference type="EMBL" id="OGZ10656.1"/>
    </source>
</evidence>
<protein>
    <submittedName>
        <fullName evidence="1">Uncharacterized protein</fullName>
    </submittedName>
</protein>
<proteinExistence type="predicted"/>
<dbReference type="EMBL" id="MHLO01000049">
    <property type="protein sequence ID" value="OGZ10656.1"/>
    <property type="molecule type" value="Genomic_DNA"/>
</dbReference>
<organism evidence="1 2">
    <name type="scientific">Candidatus Lloydbacteria bacterium RIFCSPHIGHO2_02_FULL_54_17</name>
    <dbReference type="NCBI Taxonomy" id="1798664"/>
    <lineage>
        <taxon>Bacteria</taxon>
        <taxon>Candidatus Lloydiibacteriota</taxon>
    </lineage>
</organism>
<name>A0A1G2DAL7_9BACT</name>
<reference evidence="1 2" key="1">
    <citation type="journal article" date="2016" name="Nat. Commun.">
        <title>Thousands of microbial genomes shed light on interconnected biogeochemical processes in an aquifer system.</title>
        <authorList>
            <person name="Anantharaman K."/>
            <person name="Brown C.T."/>
            <person name="Hug L.A."/>
            <person name="Sharon I."/>
            <person name="Castelle C.J."/>
            <person name="Probst A.J."/>
            <person name="Thomas B.C."/>
            <person name="Singh A."/>
            <person name="Wilkins M.J."/>
            <person name="Karaoz U."/>
            <person name="Brodie E.L."/>
            <person name="Williams K.H."/>
            <person name="Hubbard S.S."/>
            <person name="Banfield J.F."/>
        </authorList>
    </citation>
    <scope>NUCLEOTIDE SEQUENCE [LARGE SCALE GENOMIC DNA]</scope>
</reference>
<gene>
    <name evidence="1" type="ORF">A3C93_03100</name>
</gene>
<comment type="caution">
    <text evidence="1">The sequence shown here is derived from an EMBL/GenBank/DDBJ whole genome shotgun (WGS) entry which is preliminary data.</text>
</comment>